<sequence>MSRRIALVFLLIFTLEIHITSPYKTLDQLKQRYGEVENKKFTTTDVLVGKAMDFVFSNRTIMSLIANELWGVGSKAIDAIVEMETYIGRIILASSNDTPAPVKKDEMTVWYPNQALDVWSGKKSMINVITNDFFGVLNGVALNPQAEWRPQTKFDADRINKIVGGGVNDRESVKIVELGVARVRFGAGKAPSAAQMTFTVSSESSKTRLGSKKLDLTFKVSNNVYTQHRALRILNPSTDLTGNYTCVVSTYLAEDKGTKPMTIFVPETRFDMIQDRLEDGYLNIICAVEGVFPKPELIILAGNSRHEMLLEFGQIKTSTLDLTFKVSNNVYTQHRALRILNPSTDLTGNYTCVVSTYLAEDKGTKPMTIFVPETRFDMIQDRLEDGYLNIICAVEGVFPKPELIILAGNRSSKKSMANCSVPEAPLRVTDEEDLIHSEYSAGSLTHYNVVFFDAADVTRAWISPENLKPFTSNKKKSHTINDKKYKKRLEKAMQLAEKAEKLPVLDRLAEFSFISTYKGAIVSPRKVTKRELEKFQNQLKRKFNVDFPIEVSSESDGEIQIIRENNKRKNVILIGTPKIKKTNPVLIGNDDEDNTVFNNGDGDSGQFDNNKKSKESKLNIETNVATPMRKEATKSAHYNKKPRNIINDIVKEISKNSDSEIKETENTVGGPSTILRKLTFLKTKQTR</sequence>
<organism evidence="1 2">
    <name type="scientific">Choristoneura fumiferana</name>
    <name type="common">Spruce budworm moth</name>
    <name type="synonym">Archips fumiferana</name>
    <dbReference type="NCBI Taxonomy" id="7141"/>
    <lineage>
        <taxon>Eukaryota</taxon>
        <taxon>Metazoa</taxon>
        <taxon>Ecdysozoa</taxon>
        <taxon>Arthropoda</taxon>
        <taxon>Hexapoda</taxon>
        <taxon>Insecta</taxon>
        <taxon>Pterygota</taxon>
        <taxon>Neoptera</taxon>
        <taxon>Endopterygota</taxon>
        <taxon>Lepidoptera</taxon>
        <taxon>Glossata</taxon>
        <taxon>Ditrysia</taxon>
        <taxon>Tortricoidea</taxon>
        <taxon>Tortricidae</taxon>
        <taxon>Tortricinae</taxon>
        <taxon>Choristoneura</taxon>
    </lineage>
</organism>
<gene>
    <name evidence="1" type="ORF">MSG28_001806</name>
</gene>
<keyword evidence="2" id="KW-1185">Reference proteome</keyword>
<comment type="caution">
    <text evidence="1">The sequence shown here is derived from an EMBL/GenBank/DDBJ whole genome shotgun (WGS) entry which is preliminary data.</text>
</comment>
<protein>
    <submittedName>
        <fullName evidence="1">Uncharacterized protein</fullName>
    </submittedName>
</protein>
<dbReference type="EMBL" id="CM046102">
    <property type="protein sequence ID" value="KAI8440566.1"/>
    <property type="molecule type" value="Genomic_DNA"/>
</dbReference>
<proteinExistence type="predicted"/>
<reference evidence="1 2" key="1">
    <citation type="journal article" date="2022" name="Genome Biol. Evol.">
        <title>The Spruce Budworm Genome: Reconstructing the Evolutionary History of Antifreeze Proteins.</title>
        <authorList>
            <person name="Beliveau C."/>
            <person name="Gagne P."/>
            <person name="Picq S."/>
            <person name="Vernygora O."/>
            <person name="Keeling C.I."/>
            <person name="Pinkney K."/>
            <person name="Doucet D."/>
            <person name="Wen F."/>
            <person name="Johnston J.S."/>
            <person name="Maaroufi H."/>
            <person name="Boyle B."/>
            <person name="Laroche J."/>
            <person name="Dewar K."/>
            <person name="Juretic N."/>
            <person name="Blackburn G."/>
            <person name="Nisole A."/>
            <person name="Brunet B."/>
            <person name="Brandao M."/>
            <person name="Lumley L."/>
            <person name="Duan J."/>
            <person name="Quan G."/>
            <person name="Lucarotti C.J."/>
            <person name="Roe A.D."/>
            <person name="Sperling F.A.H."/>
            <person name="Levesque R.C."/>
            <person name="Cusson M."/>
        </authorList>
    </citation>
    <scope>NUCLEOTIDE SEQUENCE [LARGE SCALE GENOMIC DNA]</scope>
    <source>
        <strain evidence="1">Glfc:IPQL:Cfum</strain>
    </source>
</reference>
<name>A0ACC0KWV8_CHOFU</name>
<dbReference type="Proteomes" id="UP001064048">
    <property type="component" value="Chromosome 2"/>
</dbReference>
<accession>A0ACC0KWV8</accession>
<evidence type="ECO:0000313" key="1">
    <source>
        <dbReference type="EMBL" id="KAI8440566.1"/>
    </source>
</evidence>
<evidence type="ECO:0000313" key="2">
    <source>
        <dbReference type="Proteomes" id="UP001064048"/>
    </source>
</evidence>